<feature type="compositionally biased region" description="Basic and acidic residues" evidence="1">
    <location>
        <begin position="47"/>
        <end position="63"/>
    </location>
</feature>
<dbReference type="EMBL" id="KL142371">
    <property type="protein sequence ID" value="KDR81144.1"/>
    <property type="molecule type" value="Genomic_DNA"/>
</dbReference>
<dbReference type="AlphaFoldDB" id="A0A067TMJ7"/>
<dbReference type="Proteomes" id="UP000027222">
    <property type="component" value="Unassembled WGS sequence"/>
</dbReference>
<reference evidence="3" key="1">
    <citation type="journal article" date="2014" name="Proc. Natl. Acad. Sci. U.S.A.">
        <title>Extensive sampling of basidiomycete genomes demonstrates inadequacy of the white-rot/brown-rot paradigm for wood decay fungi.</title>
        <authorList>
            <person name="Riley R."/>
            <person name="Salamov A.A."/>
            <person name="Brown D.W."/>
            <person name="Nagy L.G."/>
            <person name="Floudas D."/>
            <person name="Held B.W."/>
            <person name="Levasseur A."/>
            <person name="Lombard V."/>
            <person name="Morin E."/>
            <person name="Otillar R."/>
            <person name="Lindquist E.A."/>
            <person name="Sun H."/>
            <person name="LaButti K.M."/>
            <person name="Schmutz J."/>
            <person name="Jabbour D."/>
            <person name="Luo H."/>
            <person name="Baker S.E."/>
            <person name="Pisabarro A.G."/>
            <person name="Walton J.D."/>
            <person name="Blanchette R.A."/>
            <person name="Henrissat B."/>
            <person name="Martin F."/>
            <person name="Cullen D."/>
            <person name="Hibbett D.S."/>
            <person name="Grigoriev I.V."/>
        </authorList>
    </citation>
    <scope>NUCLEOTIDE SEQUENCE [LARGE SCALE GENOMIC DNA]</scope>
    <source>
        <strain evidence="3">CBS 339.88</strain>
    </source>
</reference>
<feature type="compositionally biased region" description="Low complexity" evidence="1">
    <location>
        <begin position="73"/>
        <end position="82"/>
    </location>
</feature>
<protein>
    <submittedName>
        <fullName evidence="2">Uncharacterized protein</fullName>
    </submittedName>
</protein>
<feature type="region of interest" description="Disordered" evidence="1">
    <location>
        <begin position="1"/>
        <end position="93"/>
    </location>
</feature>
<proteinExistence type="predicted"/>
<accession>A0A067TMJ7</accession>
<evidence type="ECO:0000256" key="1">
    <source>
        <dbReference type="SAM" id="MobiDB-lite"/>
    </source>
</evidence>
<keyword evidence="3" id="KW-1185">Reference proteome</keyword>
<dbReference type="HOGENOM" id="CLU_2399839_0_0_1"/>
<gene>
    <name evidence="2" type="ORF">GALMADRAFT_136186</name>
</gene>
<name>A0A067TMJ7_GALM3</name>
<evidence type="ECO:0000313" key="3">
    <source>
        <dbReference type="Proteomes" id="UP000027222"/>
    </source>
</evidence>
<organism evidence="2 3">
    <name type="scientific">Galerina marginata (strain CBS 339.88)</name>
    <dbReference type="NCBI Taxonomy" id="685588"/>
    <lineage>
        <taxon>Eukaryota</taxon>
        <taxon>Fungi</taxon>
        <taxon>Dikarya</taxon>
        <taxon>Basidiomycota</taxon>
        <taxon>Agaricomycotina</taxon>
        <taxon>Agaricomycetes</taxon>
        <taxon>Agaricomycetidae</taxon>
        <taxon>Agaricales</taxon>
        <taxon>Agaricineae</taxon>
        <taxon>Strophariaceae</taxon>
        <taxon>Galerina</taxon>
    </lineage>
</organism>
<sequence>MADNPDKANKANVSKSGRASEPTLKRKAAEVLKSMIPKRLKKPKSTTPKDKPPKKSKHTKEPEEVQEEPPIAPSGAAAAPSEPRQRQHPESEE</sequence>
<feature type="compositionally biased region" description="Basic and acidic residues" evidence="1">
    <location>
        <begin position="83"/>
        <end position="93"/>
    </location>
</feature>
<evidence type="ECO:0000313" key="2">
    <source>
        <dbReference type="EMBL" id="KDR81144.1"/>
    </source>
</evidence>